<evidence type="ECO:0000313" key="1">
    <source>
        <dbReference type="EMBL" id="MBM7506397.1"/>
    </source>
</evidence>
<proteinExistence type="predicted"/>
<accession>A0ABS2M5F7</accession>
<gene>
    <name evidence="1" type="ORF">JOE61_000211</name>
</gene>
<organism evidence="1 2">
    <name type="scientific">Nocardioides salarius</name>
    <dbReference type="NCBI Taxonomy" id="374513"/>
    <lineage>
        <taxon>Bacteria</taxon>
        <taxon>Bacillati</taxon>
        <taxon>Actinomycetota</taxon>
        <taxon>Actinomycetes</taxon>
        <taxon>Propionibacteriales</taxon>
        <taxon>Nocardioidaceae</taxon>
        <taxon>Nocardioides</taxon>
    </lineage>
</organism>
<sequence length="114" mass="11893">MSVVLLVLAAGCGDGPAPGTTAARSSTSQTVMVSSLPCDEADQTRVALDVPGPGRPTPEEAVAPHAGALELVARDGGERTSVLGLRADGSVFRVFDVSRHDDGWWPDGYRECWS</sequence>
<name>A0ABS2M5F7_9ACTN</name>
<dbReference type="Proteomes" id="UP000732378">
    <property type="component" value="Unassembled WGS sequence"/>
</dbReference>
<keyword evidence="2" id="KW-1185">Reference proteome</keyword>
<comment type="caution">
    <text evidence="1">The sequence shown here is derived from an EMBL/GenBank/DDBJ whole genome shotgun (WGS) entry which is preliminary data.</text>
</comment>
<evidence type="ECO:0008006" key="3">
    <source>
        <dbReference type="Google" id="ProtNLM"/>
    </source>
</evidence>
<evidence type="ECO:0000313" key="2">
    <source>
        <dbReference type="Proteomes" id="UP000732378"/>
    </source>
</evidence>
<dbReference type="EMBL" id="JAFBBZ010000001">
    <property type="protein sequence ID" value="MBM7506397.1"/>
    <property type="molecule type" value="Genomic_DNA"/>
</dbReference>
<reference evidence="1 2" key="1">
    <citation type="submission" date="2021-01" db="EMBL/GenBank/DDBJ databases">
        <title>Sequencing the genomes of 1000 actinobacteria strains.</title>
        <authorList>
            <person name="Klenk H.-P."/>
        </authorList>
    </citation>
    <scope>NUCLEOTIDE SEQUENCE [LARGE SCALE GENOMIC DNA]</scope>
    <source>
        <strain evidence="1 2">DSM 18239</strain>
    </source>
</reference>
<protein>
    <recommendedName>
        <fullName evidence="3">SH3 domain-containing protein</fullName>
    </recommendedName>
</protein>